<evidence type="ECO:0000313" key="5">
    <source>
        <dbReference type="EMBL" id="HAB4030839.1"/>
    </source>
</evidence>
<dbReference type="EMBL" id="DAAHJG010000002">
    <property type="protein sequence ID" value="HAB6333948.1"/>
    <property type="molecule type" value="Genomic_DNA"/>
</dbReference>
<keyword evidence="1" id="KW-0472">Membrane</keyword>
<dbReference type="EMBL" id="DAAFVE010000002">
    <property type="protein sequence ID" value="HAB1649535.1"/>
    <property type="molecule type" value="Genomic_DNA"/>
</dbReference>
<keyword evidence="1" id="KW-0812">Transmembrane</keyword>
<evidence type="ECO:0000256" key="1">
    <source>
        <dbReference type="SAM" id="Phobius"/>
    </source>
</evidence>
<protein>
    <submittedName>
        <fullName evidence="6">Uncharacterized protein</fullName>
    </submittedName>
</protein>
<feature type="transmembrane region" description="Helical" evidence="1">
    <location>
        <begin position="12"/>
        <end position="35"/>
    </location>
</feature>
<dbReference type="EMBL" id="DAAGVC010000002">
    <property type="protein sequence ID" value="HAB4677923.1"/>
    <property type="molecule type" value="Genomic_DNA"/>
</dbReference>
<reference evidence="6" key="2">
    <citation type="submission" date="2019-10" db="EMBL/GenBank/DDBJ databases">
        <authorList>
            <consortium name="NCBI Pathogen Detection Project"/>
        </authorList>
    </citation>
    <scope>NUCLEOTIDE SEQUENCE</scope>
    <source>
        <strain evidence="6">Salmonella enterica</strain>
    </source>
</reference>
<gene>
    <name evidence="3" type="ORF">GB037_00890</name>
    <name evidence="7" type="ORF">GB614_06405</name>
    <name evidence="4" type="ORF">GBV61_06960</name>
    <name evidence="2" type="ORF">GBX92_05480</name>
    <name evidence="5" type="ORF">GBY45_06460</name>
    <name evidence="6" type="ORF">GBZ53_06905</name>
</gene>
<feature type="transmembrane region" description="Helical" evidence="1">
    <location>
        <begin position="55"/>
        <end position="71"/>
    </location>
</feature>
<name>A0A6Y2UXN9_SALET</name>
<dbReference type="EMBL" id="DAAFYI010000002">
    <property type="protein sequence ID" value="HAB2007397.1"/>
    <property type="molecule type" value="Genomic_DNA"/>
</dbReference>
<proteinExistence type="predicted"/>
<accession>A0A6Y2UXN9</accession>
<keyword evidence="1" id="KW-1133">Transmembrane helix</keyword>
<dbReference type="EMBL" id="DAAGNR010000002">
    <property type="protein sequence ID" value="HAB3818981.1"/>
    <property type="molecule type" value="Genomic_DNA"/>
</dbReference>
<organism evidence="6">
    <name type="scientific">Salmonella enterica I</name>
    <dbReference type="NCBI Taxonomy" id="59201"/>
    <lineage>
        <taxon>Bacteria</taxon>
        <taxon>Pseudomonadati</taxon>
        <taxon>Pseudomonadota</taxon>
        <taxon>Gammaproteobacteria</taxon>
        <taxon>Enterobacterales</taxon>
        <taxon>Enterobacteriaceae</taxon>
        <taxon>Salmonella</taxon>
    </lineage>
</organism>
<reference evidence="6" key="1">
    <citation type="journal article" date="2018" name="Genome Biol.">
        <title>SKESA: strategic k-mer extension for scrupulous assemblies.</title>
        <authorList>
            <person name="Souvorov A."/>
            <person name="Agarwala R."/>
            <person name="Lipman D.J."/>
        </authorList>
    </citation>
    <scope>NUCLEOTIDE SEQUENCE</scope>
    <source>
        <strain evidence="6">Salmonella enterica</strain>
    </source>
</reference>
<evidence type="ECO:0000313" key="7">
    <source>
        <dbReference type="EMBL" id="HAB6333948.1"/>
    </source>
</evidence>
<feature type="transmembrane region" description="Helical" evidence="1">
    <location>
        <begin position="92"/>
        <end position="112"/>
    </location>
</feature>
<evidence type="ECO:0000313" key="2">
    <source>
        <dbReference type="EMBL" id="HAB1649535.1"/>
    </source>
</evidence>
<evidence type="ECO:0000313" key="6">
    <source>
        <dbReference type="EMBL" id="HAB4677923.1"/>
    </source>
</evidence>
<sequence length="117" mass="13748">MNFSVLRGRAGRVLLTILYVLLFTALMLAFAAAMFEYDPDGRQLRGWLRESRPWLFVWRMVLYGSVALFWYRKVRPKLLKRWPEVTGRLPRTELIVGLYFVGCELLFAWSAMREGGL</sequence>
<dbReference type="EMBL" id="DAAGPO010000002">
    <property type="protein sequence ID" value="HAB4030839.1"/>
    <property type="molecule type" value="Genomic_DNA"/>
</dbReference>
<evidence type="ECO:0000313" key="3">
    <source>
        <dbReference type="EMBL" id="HAB2007397.1"/>
    </source>
</evidence>
<dbReference type="AlphaFoldDB" id="A0A6Y2UXN9"/>
<comment type="caution">
    <text evidence="6">The sequence shown here is derived from an EMBL/GenBank/DDBJ whole genome shotgun (WGS) entry which is preliminary data.</text>
</comment>
<evidence type="ECO:0000313" key="4">
    <source>
        <dbReference type="EMBL" id="HAB3818981.1"/>
    </source>
</evidence>